<dbReference type="AlphaFoldDB" id="X0USK4"/>
<name>X0USK4_9ZZZZ</name>
<sequence length="58" mass="6191">MEFLGLTFDGVTGADLHTNNAPVTNIHDKHGRTGQHTIADGILRAVVGAYPALHTLVR</sequence>
<reference evidence="1" key="1">
    <citation type="journal article" date="2014" name="Front. Microbiol.">
        <title>High frequency of phylogenetically diverse reductive dehalogenase-homologous genes in deep subseafloor sedimentary metagenomes.</title>
        <authorList>
            <person name="Kawai M."/>
            <person name="Futagami T."/>
            <person name="Toyoda A."/>
            <person name="Takaki Y."/>
            <person name="Nishi S."/>
            <person name="Hori S."/>
            <person name="Arai W."/>
            <person name="Tsubouchi T."/>
            <person name="Morono Y."/>
            <person name="Uchiyama I."/>
            <person name="Ito T."/>
            <person name="Fujiyama A."/>
            <person name="Inagaki F."/>
            <person name="Takami H."/>
        </authorList>
    </citation>
    <scope>NUCLEOTIDE SEQUENCE</scope>
    <source>
        <strain evidence="1">Expedition CK06-06</strain>
    </source>
</reference>
<comment type="caution">
    <text evidence="1">The sequence shown here is derived from an EMBL/GenBank/DDBJ whole genome shotgun (WGS) entry which is preliminary data.</text>
</comment>
<organism evidence="1">
    <name type="scientific">marine sediment metagenome</name>
    <dbReference type="NCBI Taxonomy" id="412755"/>
    <lineage>
        <taxon>unclassified sequences</taxon>
        <taxon>metagenomes</taxon>
        <taxon>ecological metagenomes</taxon>
    </lineage>
</organism>
<evidence type="ECO:0000313" key="1">
    <source>
        <dbReference type="EMBL" id="GAG08695.1"/>
    </source>
</evidence>
<accession>X0USK4</accession>
<protein>
    <submittedName>
        <fullName evidence="1">Uncharacterized protein</fullName>
    </submittedName>
</protein>
<feature type="non-terminal residue" evidence="1">
    <location>
        <position position="58"/>
    </location>
</feature>
<dbReference type="EMBL" id="BARS01021878">
    <property type="protein sequence ID" value="GAG08695.1"/>
    <property type="molecule type" value="Genomic_DNA"/>
</dbReference>
<proteinExistence type="predicted"/>
<gene>
    <name evidence="1" type="ORF">S01H1_35065</name>
</gene>